<accession>A0A8I6RF43</accession>
<dbReference type="EnsemblMetazoa" id="XM_014386538.2">
    <property type="protein sequence ID" value="XP_014242024.1"/>
    <property type="gene ID" value="LOC106662445"/>
</dbReference>
<dbReference type="OMA" id="PMVPVGW"/>
<dbReference type="GO" id="GO:0005737">
    <property type="term" value="C:cytoplasm"/>
    <property type="evidence" value="ECO:0007669"/>
    <property type="project" value="TreeGrafter"/>
</dbReference>
<evidence type="ECO:0000259" key="4">
    <source>
        <dbReference type="Pfam" id="PF10447"/>
    </source>
</evidence>
<dbReference type="Proteomes" id="UP000494040">
    <property type="component" value="Unassembled WGS sequence"/>
</dbReference>
<dbReference type="InterPro" id="IPR019495">
    <property type="entry name" value="EXOSC1_C"/>
</dbReference>
<dbReference type="NCBIfam" id="NF034126">
    <property type="entry name" value="PRK09521.1"/>
    <property type="match status" value="1"/>
</dbReference>
<dbReference type="PANTHER" id="PTHR12686:SF8">
    <property type="entry name" value="EXOSOME COMPLEX COMPONENT CSL4"/>
    <property type="match status" value="1"/>
</dbReference>
<dbReference type="PANTHER" id="PTHR12686">
    <property type="entry name" value="3'-5' EXORIBONUCLEASE CSL4-RELATED"/>
    <property type="match status" value="1"/>
</dbReference>
<feature type="domain" description="Exosome complex component N-terminal" evidence="5">
    <location>
        <begin position="5"/>
        <end position="42"/>
    </location>
</feature>
<gene>
    <name evidence="6" type="primary">106662445</name>
</gene>
<dbReference type="FunFam" id="2.40.50.140:FF:000198">
    <property type="entry name" value="Exosome complex component CSL4"/>
    <property type="match status" value="1"/>
</dbReference>
<evidence type="ECO:0000256" key="1">
    <source>
        <dbReference type="ARBA" id="ARBA00004604"/>
    </source>
</evidence>
<protein>
    <recommendedName>
        <fullName evidence="8">Exosome complex component CSL4</fullName>
    </recommendedName>
</protein>
<evidence type="ECO:0008006" key="8">
    <source>
        <dbReference type="Google" id="ProtNLM"/>
    </source>
</evidence>
<evidence type="ECO:0000256" key="2">
    <source>
        <dbReference type="ARBA" id="ARBA00022490"/>
    </source>
</evidence>
<dbReference type="InterPro" id="IPR025721">
    <property type="entry name" value="Exosome_cplx_N_dom"/>
</dbReference>
<dbReference type="SUPFAM" id="SSF50249">
    <property type="entry name" value="Nucleic acid-binding proteins"/>
    <property type="match status" value="1"/>
</dbReference>
<dbReference type="OrthoDB" id="440760at2759"/>
<dbReference type="SUPFAM" id="SSF110324">
    <property type="entry name" value="Ribosomal L27 protein-like"/>
    <property type="match status" value="1"/>
</dbReference>
<comment type="subcellular location">
    <subcellularLocation>
        <location evidence="1">Nucleus</location>
        <location evidence="1">Nucleolus</location>
    </subcellularLocation>
</comment>
<dbReference type="AlphaFoldDB" id="A0A8I6RF43"/>
<dbReference type="InterPro" id="IPR012340">
    <property type="entry name" value="NA-bd_OB-fold"/>
</dbReference>
<keyword evidence="3" id="KW-0271">Exosome</keyword>
<dbReference type="Pfam" id="PF10447">
    <property type="entry name" value="EXOSC1"/>
    <property type="match status" value="1"/>
</dbReference>
<proteinExistence type="predicted"/>
<dbReference type="GO" id="GO:0003723">
    <property type="term" value="F:RNA binding"/>
    <property type="evidence" value="ECO:0007669"/>
    <property type="project" value="InterPro"/>
</dbReference>
<reference evidence="6" key="1">
    <citation type="submission" date="2022-01" db="UniProtKB">
        <authorList>
            <consortium name="EnsemblMetazoa"/>
        </authorList>
    </citation>
    <scope>IDENTIFICATION</scope>
</reference>
<feature type="domain" description="Exosome complex component CSL4 C-terminal" evidence="4">
    <location>
        <begin position="92"/>
        <end position="130"/>
    </location>
</feature>
<sequence>MVLYCLPGDRLSTADESHISGPGTYERKGYIYSTLAGVVVVDKKDKLYIVGVETNKGQHTVPTPGDIVTAQITVVTQRFVRCNIQCIRNTPLEKTLRGIIKKEDVRATNKDTVEIHKCFRPGDIILARVLPIKELQSYQLSTAENELGVVIAQSEAGEVMVPTSWTQMQCPKTLLKEWRQVAKIIPE</sequence>
<name>A0A8I6RF43_CIMLE</name>
<dbReference type="Pfam" id="PF14382">
    <property type="entry name" value="ECR1_N"/>
    <property type="match status" value="1"/>
</dbReference>
<evidence type="ECO:0000259" key="5">
    <source>
        <dbReference type="Pfam" id="PF14382"/>
    </source>
</evidence>
<dbReference type="InterPro" id="IPR039771">
    <property type="entry name" value="Csl4"/>
</dbReference>
<dbReference type="Gene3D" id="2.40.50.140">
    <property type="entry name" value="Nucleic acid-binding proteins"/>
    <property type="match status" value="1"/>
</dbReference>
<keyword evidence="2" id="KW-0963">Cytoplasm</keyword>
<organism evidence="6 7">
    <name type="scientific">Cimex lectularius</name>
    <name type="common">Bed bug</name>
    <name type="synonym">Acanthia lectularia</name>
    <dbReference type="NCBI Taxonomy" id="79782"/>
    <lineage>
        <taxon>Eukaryota</taxon>
        <taxon>Metazoa</taxon>
        <taxon>Ecdysozoa</taxon>
        <taxon>Arthropoda</taxon>
        <taxon>Hexapoda</taxon>
        <taxon>Insecta</taxon>
        <taxon>Pterygota</taxon>
        <taxon>Neoptera</taxon>
        <taxon>Paraneoptera</taxon>
        <taxon>Hemiptera</taxon>
        <taxon>Heteroptera</taxon>
        <taxon>Panheteroptera</taxon>
        <taxon>Cimicomorpha</taxon>
        <taxon>Cimicidae</taxon>
        <taxon>Cimex</taxon>
    </lineage>
</organism>
<dbReference type="GO" id="GO:0000176">
    <property type="term" value="C:nuclear exosome (RNase complex)"/>
    <property type="evidence" value="ECO:0007669"/>
    <property type="project" value="TreeGrafter"/>
</dbReference>
<dbReference type="CDD" id="cd05791">
    <property type="entry name" value="S1_CSL4"/>
    <property type="match status" value="1"/>
</dbReference>
<dbReference type="Gene3D" id="2.40.50.100">
    <property type="match status" value="1"/>
</dbReference>
<evidence type="ECO:0000313" key="7">
    <source>
        <dbReference type="Proteomes" id="UP000494040"/>
    </source>
</evidence>
<dbReference type="GO" id="GO:0006396">
    <property type="term" value="P:RNA processing"/>
    <property type="evidence" value="ECO:0007669"/>
    <property type="project" value="InterPro"/>
</dbReference>
<keyword evidence="7" id="KW-1185">Reference proteome</keyword>
<evidence type="ECO:0000256" key="3">
    <source>
        <dbReference type="ARBA" id="ARBA00022835"/>
    </source>
</evidence>
<dbReference type="KEGG" id="clec:106662445"/>
<evidence type="ECO:0000313" key="6">
    <source>
        <dbReference type="EnsemblMetazoa" id="XP_014242024.1"/>
    </source>
</evidence>
<dbReference type="GO" id="GO:0005730">
    <property type="term" value="C:nucleolus"/>
    <property type="evidence" value="ECO:0007669"/>
    <property type="project" value="UniProtKB-SubCell"/>
</dbReference>